<dbReference type="InterPro" id="IPR047057">
    <property type="entry name" value="MerR_fam"/>
</dbReference>
<name>A0A5J5GBB9_9BACL</name>
<evidence type="ECO:0000313" key="4">
    <source>
        <dbReference type="Proteomes" id="UP000367750"/>
    </source>
</evidence>
<dbReference type="SMART" id="SM00422">
    <property type="entry name" value="HTH_MERR"/>
    <property type="match status" value="1"/>
</dbReference>
<dbReference type="AlphaFoldDB" id="A0A5J5GBB9"/>
<evidence type="ECO:0000259" key="2">
    <source>
        <dbReference type="PROSITE" id="PS50937"/>
    </source>
</evidence>
<dbReference type="PROSITE" id="PS00552">
    <property type="entry name" value="HTH_MERR_1"/>
    <property type="match status" value="1"/>
</dbReference>
<dbReference type="SUPFAM" id="SSF55136">
    <property type="entry name" value="Probable bacterial effector-binding domain"/>
    <property type="match status" value="1"/>
</dbReference>
<dbReference type="GO" id="GO:0003700">
    <property type="term" value="F:DNA-binding transcription factor activity"/>
    <property type="evidence" value="ECO:0007669"/>
    <property type="project" value="InterPro"/>
</dbReference>
<protein>
    <submittedName>
        <fullName evidence="3">MerR family transcriptional regulator</fullName>
    </submittedName>
</protein>
<dbReference type="SUPFAM" id="SSF46955">
    <property type="entry name" value="Putative DNA-binding domain"/>
    <property type="match status" value="1"/>
</dbReference>
<keyword evidence="1" id="KW-0238">DNA-binding</keyword>
<dbReference type="PANTHER" id="PTHR30204">
    <property type="entry name" value="REDOX-CYCLING DRUG-SENSING TRANSCRIPTIONAL ACTIVATOR SOXR"/>
    <property type="match status" value="1"/>
</dbReference>
<dbReference type="PANTHER" id="PTHR30204:SF97">
    <property type="entry name" value="MERR FAMILY REGULATORY PROTEIN"/>
    <property type="match status" value="1"/>
</dbReference>
<feature type="domain" description="HTH merR-type" evidence="2">
    <location>
        <begin position="1"/>
        <end position="71"/>
    </location>
</feature>
<dbReference type="InterPro" id="IPR010499">
    <property type="entry name" value="AraC_E-bd"/>
</dbReference>
<dbReference type="InterPro" id="IPR009061">
    <property type="entry name" value="DNA-bd_dom_put_sf"/>
</dbReference>
<accession>A0A5J5GBB9</accession>
<dbReference type="CDD" id="cd01107">
    <property type="entry name" value="HTH_BmrR"/>
    <property type="match status" value="1"/>
</dbReference>
<gene>
    <name evidence="3" type="ORF">F4V43_08015</name>
</gene>
<dbReference type="InterPro" id="IPR000551">
    <property type="entry name" value="MerR-type_HTH_dom"/>
</dbReference>
<dbReference type="Gene3D" id="1.10.1660.10">
    <property type="match status" value="1"/>
</dbReference>
<dbReference type="GO" id="GO:0003677">
    <property type="term" value="F:DNA binding"/>
    <property type="evidence" value="ECO:0007669"/>
    <property type="project" value="UniProtKB-KW"/>
</dbReference>
<evidence type="ECO:0000256" key="1">
    <source>
        <dbReference type="ARBA" id="ARBA00023125"/>
    </source>
</evidence>
<proteinExistence type="predicted"/>
<dbReference type="OrthoDB" id="9773308at2"/>
<reference evidence="3 4" key="1">
    <citation type="submission" date="2019-09" db="EMBL/GenBank/DDBJ databases">
        <title>Bacillus ochoae sp. nov., Paenibacillus whitsoniae sp. nov., Paenibacillus spiritus sp. nov. Isolated from the Mars Exploration Rover during spacecraft assembly.</title>
        <authorList>
            <person name="Seuylemezian A."/>
            <person name="Vaishampayan P."/>
        </authorList>
    </citation>
    <scope>NUCLEOTIDE SEQUENCE [LARGE SCALE GENOMIC DNA]</scope>
    <source>
        <strain evidence="3 4">MER_111</strain>
    </source>
</reference>
<dbReference type="Pfam" id="PF13411">
    <property type="entry name" value="MerR_1"/>
    <property type="match status" value="1"/>
</dbReference>
<keyword evidence="4" id="KW-1185">Reference proteome</keyword>
<comment type="caution">
    <text evidence="3">The sequence shown here is derived from an EMBL/GenBank/DDBJ whole genome shotgun (WGS) entry which is preliminary data.</text>
</comment>
<dbReference type="SMART" id="SM00871">
    <property type="entry name" value="AraC_E_bind"/>
    <property type="match status" value="1"/>
</dbReference>
<evidence type="ECO:0000313" key="3">
    <source>
        <dbReference type="EMBL" id="KAA9005406.1"/>
    </source>
</evidence>
<dbReference type="Gene3D" id="3.20.80.10">
    <property type="entry name" value="Regulatory factor, effector binding domain"/>
    <property type="match status" value="1"/>
</dbReference>
<dbReference type="Proteomes" id="UP000367750">
    <property type="component" value="Unassembled WGS sequence"/>
</dbReference>
<dbReference type="RefSeq" id="WP_150457719.1">
    <property type="nucleotide sequence ID" value="NZ_VYKK01000008.1"/>
</dbReference>
<sequence length="274" mass="31351">MLRIGIFSNLSRISIRMLRHYDEIGLLVPESIDESTGYRYYSEAQLLLAARIQAFKNMGFGLNSIREIIRNCPDSRTMRQYLLNQQSQLAAQAAHIGDQLQRIEDAILQIGKEESLMKYSITLKEMPERQVASLRAIIPAYDQEGLLWEKMMRELAMQQVPLPADEPCLSMAIFHDSDYKEQNPDVEIQLPVQGSFRSTGDVVFKREPSMLAATVIYQGSYAQLSEVNRAIAEWVRDTGYQFDGPMFNIYHVSPSQTSNPDEWVTEVCYPVIRA</sequence>
<dbReference type="InterPro" id="IPR011256">
    <property type="entry name" value="Reg_factor_effector_dom_sf"/>
</dbReference>
<dbReference type="EMBL" id="VYKK01000008">
    <property type="protein sequence ID" value="KAA9005406.1"/>
    <property type="molecule type" value="Genomic_DNA"/>
</dbReference>
<dbReference type="InterPro" id="IPR029442">
    <property type="entry name" value="GyrI-like"/>
</dbReference>
<organism evidence="3 4">
    <name type="scientific">Paenibacillus spiritus</name>
    <dbReference type="NCBI Taxonomy" id="2496557"/>
    <lineage>
        <taxon>Bacteria</taxon>
        <taxon>Bacillati</taxon>
        <taxon>Bacillota</taxon>
        <taxon>Bacilli</taxon>
        <taxon>Bacillales</taxon>
        <taxon>Paenibacillaceae</taxon>
        <taxon>Paenibacillus</taxon>
    </lineage>
</organism>
<dbReference type="Pfam" id="PF06445">
    <property type="entry name" value="GyrI-like"/>
    <property type="match status" value="1"/>
</dbReference>
<dbReference type="PROSITE" id="PS50937">
    <property type="entry name" value="HTH_MERR_2"/>
    <property type="match status" value="1"/>
</dbReference>